<keyword evidence="2" id="KW-1185">Reference proteome</keyword>
<name>A0A2I0VY39_9ASPA</name>
<gene>
    <name evidence="1" type="ORF">MA16_Dca008808</name>
</gene>
<proteinExistence type="predicted"/>
<sequence length="85" mass="9795">MGYIQQVEIEDFPFYCSHCKALGHSNAGYLILHPNLAINPIPPTVYVEVLPELPKVVYERNFTVPEVNLHVMFLLYVRQFCLLGM</sequence>
<protein>
    <submittedName>
        <fullName evidence="1">Uncharacterized protein</fullName>
    </submittedName>
</protein>
<dbReference type="EMBL" id="KZ503105">
    <property type="protein sequence ID" value="PKU68327.1"/>
    <property type="molecule type" value="Genomic_DNA"/>
</dbReference>
<dbReference type="Proteomes" id="UP000233837">
    <property type="component" value="Unassembled WGS sequence"/>
</dbReference>
<reference evidence="1 2" key="1">
    <citation type="journal article" date="2016" name="Sci. Rep.">
        <title>The Dendrobium catenatum Lindl. genome sequence provides insights into polysaccharide synthase, floral development and adaptive evolution.</title>
        <authorList>
            <person name="Zhang G.Q."/>
            <person name="Xu Q."/>
            <person name="Bian C."/>
            <person name="Tsai W.C."/>
            <person name="Yeh C.M."/>
            <person name="Liu K.W."/>
            <person name="Yoshida K."/>
            <person name="Zhang L.S."/>
            <person name="Chang S.B."/>
            <person name="Chen F."/>
            <person name="Shi Y."/>
            <person name="Su Y.Y."/>
            <person name="Zhang Y.Q."/>
            <person name="Chen L.J."/>
            <person name="Yin Y."/>
            <person name="Lin M."/>
            <person name="Huang H."/>
            <person name="Deng H."/>
            <person name="Wang Z.W."/>
            <person name="Zhu S.L."/>
            <person name="Zhao X."/>
            <person name="Deng C."/>
            <person name="Niu S.C."/>
            <person name="Huang J."/>
            <person name="Wang M."/>
            <person name="Liu G.H."/>
            <person name="Yang H.J."/>
            <person name="Xiao X.J."/>
            <person name="Hsiao Y.Y."/>
            <person name="Wu W.L."/>
            <person name="Chen Y.Y."/>
            <person name="Mitsuda N."/>
            <person name="Ohme-Takagi M."/>
            <person name="Luo Y.B."/>
            <person name="Van de Peer Y."/>
            <person name="Liu Z.J."/>
        </authorList>
    </citation>
    <scope>NUCLEOTIDE SEQUENCE [LARGE SCALE GENOMIC DNA]</scope>
    <source>
        <tissue evidence="1">The whole plant</tissue>
    </source>
</reference>
<reference evidence="1 2" key="2">
    <citation type="journal article" date="2017" name="Nature">
        <title>The Apostasia genome and the evolution of orchids.</title>
        <authorList>
            <person name="Zhang G.Q."/>
            <person name="Liu K.W."/>
            <person name="Li Z."/>
            <person name="Lohaus R."/>
            <person name="Hsiao Y.Y."/>
            <person name="Niu S.C."/>
            <person name="Wang J.Y."/>
            <person name="Lin Y.C."/>
            <person name="Xu Q."/>
            <person name="Chen L.J."/>
            <person name="Yoshida K."/>
            <person name="Fujiwara S."/>
            <person name="Wang Z.W."/>
            <person name="Zhang Y.Q."/>
            <person name="Mitsuda N."/>
            <person name="Wang M."/>
            <person name="Liu G.H."/>
            <person name="Pecoraro L."/>
            <person name="Huang H.X."/>
            <person name="Xiao X.J."/>
            <person name="Lin M."/>
            <person name="Wu X.Y."/>
            <person name="Wu W.L."/>
            <person name="Chen Y.Y."/>
            <person name="Chang S.B."/>
            <person name="Sakamoto S."/>
            <person name="Ohme-Takagi M."/>
            <person name="Yagi M."/>
            <person name="Zeng S.J."/>
            <person name="Shen C.Y."/>
            <person name="Yeh C.M."/>
            <person name="Luo Y.B."/>
            <person name="Tsai W.C."/>
            <person name="Van de Peer Y."/>
            <person name="Liu Z.J."/>
        </authorList>
    </citation>
    <scope>NUCLEOTIDE SEQUENCE [LARGE SCALE GENOMIC DNA]</scope>
    <source>
        <tissue evidence="1">The whole plant</tissue>
    </source>
</reference>
<organism evidence="1 2">
    <name type="scientific">Dendrobium catenatum</name>
    <dbReference type="NCBI Taxonomy" id="906689"/>
    <lineage>
        <taxon>Eukaryota</taxon>
        <taxon>Viridiplantae</taxon>
        <taxon>Streptophyta</taxon>
        <taxon>Embryophyta</taxon>
        <taxon>Tracheophyta</taxon>
        <taxon>Spermatophyta</taxon>
        <taxon>Magnoliopsida</taxon>
        <taxon>Liliopsida</taxon>
        <taxon>Asparagales</taxon>
        <taxon>Orchidaceae</taxon>
        <taxon>Epidendroideae</taxon>
        <taxon>Malaxideae</taxon>
        <taxon>Dendrobiinae</taxon>
        <taxon>Dendrobium</taxon>
    </lineage>
</organism>
<accession>A0A2I0VY39</accession>
<dbReference type="AlphaFoldDB" id="A0A2I0VY39"/>
<evidence type="ECO:0000313" key="2">
    <source>
        <dbReference type="Proteomes" id="UP000233837"/>
    </source>
</evidence>
<evidence type="ECO:0000313" key="1">
    <source>
        <dbReference type="EMBL" id="PKU68327.1"/>
    </source>
</evidence>